<sequence>MTFTYSYISFLVVCFQLGHMVAAQVISAQWNQVVNLNGNMALNKITFPDGSKVETYSQKQQQMIVNQNPSPLSPNHVVGSTGQPFVALSQNSMTIATNNASNLVGGQIELPIDPTILRQNNISPDNAFVAMLSPGRQAWIVMEGIKSVNTTDNTVRLVKMTNIDGEYIAIGRQSTESANVLTPFADQSVKITGSGIQEAEFVDGFRMSMKATQPMRVTTNVINGVSSSMITDPGMMPINNYRYLITTNLAAVAPNLNQMTVILQMPLNMQRVMAMATQMGIGANEAIVVGISQRTVQQNPGGAAVLSPSRKTRRNARSKRSPRPAGSNTSQTGAPGSVGTGDTSAASETTPINTGSSTSAPDDDDDISTPRSGSSTETGGTSNGNRNPNTSGNANGNRNPNSSGNTSGGTSGNRSGSNTNTDTNTNTNSNTNGNTNAETNSNTNTNTNSGNGQTANPAATQLLLDPTFRAVNSTTAYDPVTSRVMVAVNQINGEFILTMQKSTAGGTAGQVPQGGVGSNGVGGNGVGGNGVGGNGTTGAGNAKRATAATQGGVRFTMAQVKTLMEQQRMGNSLPMAMMEEALGGVTM</sequence>
<protein>
    <submittedName>
        <fullName evidence="3">Uncharacterized protein</fullName>
    </submittedName>
</protein>
<reference evidence="4" key="1">
    <citation type="submission" date="2016-03" db="EMBL/GenBank/DDBJ databases">
        <authorList>
            <person name="Guldener U."/>
        </authorList>
    </citation>
    <scope>NUCLEOTIDE SEQUENCE [LARGE SCALE GENOMIC DNA]</scope>
    <source>
        <strain evidence="4">04CH-RAC-A.6.1</strain>
    </source>
</reference>
<evidence type="ECO:0000256" key="1">
    <source>
        <dbReference type="SAM" id="MobiDB-lite"/>
    </source>
</evidence>
<feature type="compositionally biased region" description="Polar residues" evidence="1">
    <location>
        <begin position="326"/>
        <end position="360"/>
    </location>
</feature>
<dbReference type="OrthoDB" id="6513042at2759"/>
<name>A0A1E1KQY0_9HELO</name>
<feature type="compositionally biased region" description="Basic residues" evidence="1">
    <location>
        <begin position="310"/>
        <end position="322"/>
    </location>
</feature>
<feature type="compositionally biased region" description="Low complexity" evidence="1">
    <location>
        <begin position="412"/>
        <end position="456"/>
    </location>
</feature>
<evidence type="ECO:0000256" key="2">
    <source>
        <dbReference type="SAM" id="SignalP"/>
    </source>
</evidence>
<gene>
    <name evidence="3" type="ORF">RAG0_08453</name>
</gene>
<evidence type="ECO:0000313" key="3">
    <source>
        <dbReference type="EMBL" id="CZT00425.1"/>
    </source>
</evidence>
<organism evidence="3 4">
    <name type="scientific">Rhynchosporium agropyri</name>
    <dbReference type="NCBI Taxonomy" id="914238"/>
    <lineage>
        <taxon>Eukaryota</taxon>
        <taxon>Fungi</taxon>
        <taxon>Dikarya</taxon>
        <taxon>Ascomycota</taxon>
        <taxon>Pezizomycotina</taxon>
        <taxon>Leotiomycetes</taxon>
        <taxon>Helotiales</taxon>
        <taxon>Ploettnerulaceae</taxon>
        <taxon>Rhynchosporium</taxon>
    </lineage>
</organism>
<feature type="region of interest" description="Disordered" evidence="1">
    <location>
        <begin position="297"/>
        <end position="457"/>
    </location>
</feature>
<keyword evidence="4" id="KW-1185">Reference proteome</keyword>
<keyword evidence="2" id="KW-0732">Signal</keyword>
<proteinExistence type="predicted"/>
<dbReference type="EMBL" id="FJUX01000045">
    <property type="protein sequence ID" value="CZT00425.1"/>
    <property type="molecule type" value="Genomic_DNA"/>
</dbReference>
<evidence type="ECO:0000313" key="4">
    <source>
        <dbReference type="Proteomes" id="UP000178912"/>
    </source>
</evidence>
<feature type="chain" id="PRO_5009446361" evidence="2">
    <location>
        <begin position="24"/>
        <end position="587"/>
    </location>
</feature>
<feature type="compositionally biased region" description="Low complexity" evidence="1">
    <location>
        <begin position="369"/>
        <end position="405"/>
    </location>
</feature>
<feature type="signal peptide" evidence="2">
    <location>
        <begin position="1"/>
        <end position="23"/>
    </location>
</feature>
<accession>A0A1E1KQY0</accession>
<dbReference type="Proteomes" id="UP000178912">
    <property type="component" value="Unassembled WGS sequence"/>
</dbReference>
<dbReference type="AlphaFoldDB" id="A0A1E1KQY0"/>